<feature type="compositionally biased region" description="Polar residues" evidence="1">
    <location>
        <begin position="238"/>
        <end position="254"/>
    </location>
</feature>
<evidence type="ECO:0000256" key="1">
    <source>
        <dbReference type="SAM" id="MobiDB-lite"/>
    </source>
</evidence>
<evidence type="ECO:0000313" key="3">
    <source>
        <dbReference type="EMBL" id="GAA0942231.1"/>
    </source>
</evidence>
<dbReference type="InterPro" id="IPR046704">
    <property type="entry name" value="DUF6777"/>
</dbReference>
<dbReference type="Pfam" id="PF20568">
    <property type="entry name" value="DUF6777"/>
    <property type="match status" value="1"/>
</dbReference>
<proteinExistence type="predicted"/>
<sequence length="371" mass="37183">MFAFLLLMSATACGEAGKTITRLAVGDPGPDPYTLAANADDDEQVDRRAEAGGQVKGDAPGLYGGTRKAAACDKDALVEFLQAGGEKAGAWSGVLGITVAEIPGFVADLTPAVLRVDTLVTNHGYRDGTATAIPAVLQAGIAVLVDRHGVPVVKCNCGNPLTPPDAEIDPKNSDFRGASWPQFSGGKVTVIATPEQEVKSLTLVDSETETAFERPAGSGGDRDGAAVPIPPAARSEPPLSTSGQTTGPATSGPATSGGVTPTRSGTPTGTPTDSPTDSPAPEESATEDGATGKPSATPGVRVPEKSPTAEAEEAPATGTEKPAEAAGPDEPAGGTTVPAPEPEQTRPQQSEQATRPAEPEPSDPGPGTTGG</sequence>
<feature type="compositionally biased region" description="Low complexity" evidence="1">
    <location>
        <begin position="305"/>
        <end position="334"/>
    </location>
</feature>
<keyword evidence="4" id="KW-1185">Reference proteome</keyword>
<feature type="region of interest" description="Disordered" evidence="1">
    <location>
        <begin position="200"/>
        <end position="371"/>
    </location>
</feature>
<organism evidence="3 4">
    <name type="scientific">Actinocorallia libanotica</name>
    <dbReference type="NCBI Taxonomy" id="46162"/>
    <lineage>
        <taxon>Bacteria</taxon>
        <taxon>Bacillati</taxon>
        <taxon>Actinomycetota</taxon>
        <taxon>Actinomycetes</taxon>
        <taxon>Streptosporangiales</taxon>
        <taxon>Thermomonosporaceae</taxon>
        <taxon>Actinocorallia</taxon>
    </lineage>
</organism>
<dbReference type="EMBL" id="BAAAHH010000003">
    <property type="protein sequence ID" value="GAA0942231.1"/>
    <property type="molecule type" value="Genomic_DNA"/>
</dbReference>
<evidence type="ECO:0000259" key="2">
    <source>
        <dbReference type="Pfam" id="PF20568"/>
    </source>
</evidence>
<accession>A0ABP4B0A3</accession>
<feature type="domain" description="DUF6777" evidence="2">
    <location>
        <begin position="54"/>
        <end position="217"/>
    </location>
</feature>
<protein>
    <recommendedName>
        <fullName evidence="2">DUF6777 domain-containing protein</fullName>
    </recommendedName>
</protein>
<dbReference type="Proteomes" id="UP001500665">
    <property type="component" value="Unassembled WGS sequence"/>
</dbReference>
<evidence type="ECO:0000313" key="4">
    <source>
        <dbReference type="Proteomes" id="UP001500665"/>
    </source>
</evidence>
<name>A0ABP4B0A3_9ACTN</name>
<gene>
    <name evidence="3" type="ORF">GCM10009550_13280</name>
</gene>
<comment type="caution">
    <text evidence="3">The sequence shown here is derived from an EMBL/GenBank/DDBJ whole genome shotgun (WGS) entry which is preliminary data.</text>
</comment>
<feature type="compositionally biased region" description="Low complexity" evidence="1">
    <location>
        <begin position="256"/>
        <end position="279"/>
    </location>
</feature>
<reference evidence="4" key="1">
    <citation type="journal article" date="2019" name="Int. J. Syst. Evol. Microbiol.">
        <title>The Global Catalogue of Microorganisms (GCM) 10K type strain sequencing project: providing services to taxonomists for standard genome sequencing and annotation.</title>
        <authorList>
            <consortium name="The Broad Institute Genomics Platform"/>
            <consortium name="The Broad Institute Genome Sequencing Center for Infectious Disease"/>
            <person name="Wu L."/>
            <person name="Ma J."/>
        </authorList>
    </citation>
    <scope>NUCLEOTIDE SEQUENCE [LARGE SCALE GENOMIC DNA]</scope>
    <source>
        <strain evidence="4">JCM 10696</strain>
    </source>
</reference>